<dbReference type="PROSITE" id="PS51352">
    <property type="entry name" value="THIOREDOXIN_2"/>
    <property type="match status" value="1"/>
</dbReference>
<evidence type="ECO:0000256" key="6">
    <source>
        <dbReference type="HAMAP-Rule" id="MF_00269"/>
    </source>
</evidence>
<dbReference type="InterPro" id="IPR018219">
    <property type="entry name" value="Tpx_CS"/>
</dbReference>
<dbReference type="InterPro" id="IPR013740">
    <property type="entry name" value="Redoxin"/>
</dbReference>
<dbReference type="EMBL" id="CP091507">
    <property type="protein sequence ID" value="UOO80483.1"/>
    <property type="molecule type" value="Genomic_DNA"/>
</dbReference>
<dbReference type="InterPro" id="IPR013766">
    <property type="entry name" value="Thioredoxin_domain"/>
</dbReference>
<comment type="similarity">
    <text evidence="6">Belongs to the peroxiredoxin family. Tpx subfamily.</text>
</comment>
<evidence type="ECO:0000256" key="4">
    <source>
        <dbReference type="ARBA" id="ARBA00023157"/>
    </source>
</evidence>
<dbReference type="PROSITE" id="PS01265">
    <property type="entry name" value="TPX"/>
    <property type="match status" value="1"/>
</dbReference>
<keyword evidence="3 6" id="KW-0560">Oxidoreductase</keyword>
<dbReference type="GO" id="GO:0008379">
    <property type="term" value="F:thioredoxin peroxidase activity"/>
    <property type="evidence" value="ECO:0007669"/>
    <property type="project" value="UniProtKB-UniRule"/>
</dbReference>
<keyword evidence="4 6" id="KW-1015">Disulfide bond</keyword>
<dbReference type="EC" id="1.11.1.24" evidence="6"/>
<dbReference type="CDD" id="cd03014">
    <property type="entry name" value="PRX_Atyp2cys"/>
    <property type="match status" value="1"/>
</dbReference>
<gene>
    <name evidence="6 9" type="primary">tpx</name>
    <name evidence="8" type="ORF">EV680_10233</name>
    <name evidence="9" type="ORF">LVJ78_05670</name>
</gene>
<accession>A0AAE9GZ54</accession>
<evidence type="ECO:0000256" key="2">
    <source>
        <dbReference type="ARBA" id="ARBA00022862"/>
    </source>
</evidence>
<comment type="subunit">
    <text evidence="6">Homodimer.</text>
</comment>
<evidence type="ECO:0000313" key="10">
    <source>
        <dbReference type="Proteomes" id="UP000294721"/>
    </source>
</evidence>
<keyword evidence="1 6" id="KW-0575">Peroxidase</keyword>
<comment type="function">
    <text evidence="6">Thiol-specific peroxidase that catalyzes the reduction of hydrogen peroxide and organic hydroperoxides to water and alcohols, respectively. Plays a role in cell protection against oxidative stress by detoxifying peroxides.</text>
</comment>
<dbReference type="Gene3D" id="3.40.30.10">
    <property type="entry name" value="Glutaredoxin"/>
    <property type="match status" value="1"/>
</dbReference>
<name>A0AAE9GZ54_9NEIS</name>
<dbReference type="PANTHER" id="PTHR43110:SF1">
    <property type="entry name" value="THIOL PEROXIDASE"/>
    <property type="match status" value="1"/>
</dbReference>
<evidence type="ECO:0000259" key="7">
    <source>
        <dbReference type="PROSITE" id="PS51352"/>
    </source>
</evidence>
<dbReference type="EMBL" id="SLXE01000002">
    <property type="protein sequence ID" value="TCP10136.1"/>
    <property type="molecule type" value="Genomic_DNA"/>
</dbReference>
<keyword evidence="10" id="KW-1185">Reference proteome</keyword>
<dbReference type="InterPro" id="IPR036249">
    <property type="entry name" value="Thioredoxin-like_sf"/>
</dbReference>
<evidence type="ECO:0000313" key="11">
    <source>
        <dbReference type="Proteomes" id="UP000829756"/>
    </source>
</evidence>
<comment type="miscellaneous">
    <text evidence="6">The active site is a conserved redox-active cysteine residue, the peroxidatic cysteine (C(P)), which makes the nucleophilic attack on the peroxide substrate. The peroxide oxidizes the C(P)-SH to cysteine sulfenic acid (C(P)-SOH), which then reacts with another cysteine residue, the resolving cysteine (C(R)), to form a disulfide bridge. The disulfide is subsequently reduced by an appropriate electron donor to complete the catalytic cycle. In this atypical 2-Cys peroxiredoxin, C(R) is present in the same subunit to form an intramolecular disulfide. The disulfide is subsequently reduced by thioredoxin.</text>
</comment>
<feature type="active site" description="Cysteine sulfenic acid (-SOH) intermediate" evidence="6">
    <location>
        <position position="60"/>
    </location>
</feature>
<dbReference type="HAMAP" id="MF_00269">
    <property type="entry name" value="Tpx"/>
    <property type="match status" value="1"/>
</dbReference>
<feature type="disulfide bond" description="Redox-active" evidence="6">
    <location>
        <begin position="60"/>
        <end position="94"/>
    </location>
</feature>
<keyword evidence="2 6" id="KW-0049">Antioxidant</keyword>
<dbReference type="PANTHER" id="PTHR43110">
    <property type="entry name" value="THIOL PEROXIDASE"/>
    <property type="match status" value="1"/>
</dbReference>
<evidence type="ECO:0000313" key="8">
    <source>
        <dbReference type="EMBL" id="TCP10136.1"/>
    </source>
</evidence>
<dbReference type="Proteomes" id="UP000294721">
    <property type="component" value="Unassembled WGS sequence"/>
</dbReference>
<dbReference type="Pfam" id="PF08534">
    <property type="entry name" value="Redoxin"/>
    <property type="match status" value="1"/>
</dbReference>
<dbReference type="InterPro" id="IPR050455">
    <property type="entry name" value="Tpx_Peroxidase_subfamily"/>
</dbReference>
<sequence length="164" mass="17313">MSQVTLQGNPVEVGGRFLEAGQSAPDFKLTAGDLSEKTLADFAGKRKILNIFPSVDTGVCAKSVRTFNEKAAALDNTAVLCISADLPFAQARFCGAEGIDNVVMLSTFRSGFAQDYGVALQSGPLAGLTARSVVVLDEHNQVLYSELVPEIAQEPDYNSALAAL</sequence>
<dbReference type="InterPro" id="IPR002065">
    <property type="entry name" value="TPX"/>
</dbReference>
<dbReference type="NCBIfam" id="NF001808">
    <property type="entry name" value="PRK00522.1"/>
    <property type="match status" value="1"/>
</dbReference>
<dbReference type="SUPFAM" id="SSF52833">
    <property type="entry name" value="Thioredoxin-like"/>
    <property type="match status" value="1"/>
</dbReference>
<organism evidence="9 11">
    <name type="scientific">Uruburuella suis</name>
    <dbReference type="NCBI Taxonomy" id="252130"/>
    <lineage>
        <taxon>Bacteria</taxon>
        <taxon>Pseudomonadati</taxon>
        <taxon>Pseudomonadota</taxon>
        <taxon>Betaproteobacteria</taxon>
        <taxon>Neisseriales</taxon>
        <taxon>Neisseriaceae</taxon>
        <taxon>Uruburuella</taxon>
    </lineage>
</organism>
<dbReference type="KEGG" id="usu:LVJ78_05670"/>
<evidence type="ECO:0000256" key="3">
    <source>
        <dbReference type="ARBA" id="ARBA00023002"/>
    </source>
</evidence>
<comment type="catalytic activity">
    <reaction evidence="6">
        <text>a hydroperoxide + [thioredoxin]-dithiol = an alcohol + [thioredoxin]-disulfide + H2O</text>
        <dbReference type="Rhea" id="RHEA:62620"/>
        <dbReference type="Rhea" id="RHEA-COMP:10698"/>
        <dbReference type="Rhea" id="RHEA-COMP:10700"/>
        <dbReference type="ChEBI" id="CHEBI:15377"/>
        <dbReference type="ChEBI" id="CHEBI:29950"/>
        <dbReference type="ChEBI" id="CHEBI:30879"/>
        <dbReference type="ChEBI" id="CHEBI:35924"/>
        <dbReference type="ChEBI" id="CHEBI:50058"/>
        <dbReference type="EC" id="1.11.1.24"/>
    </reaction>
</comment>
<protein>
    <recommendedName>
        <fullName evidence="6">Thiol peroxidase</fullName>
        <shortName evidence="6">Tpx</shortName>
        <ecNumber evidence="6">1.11.1.24</ecNumber>
    </recommendedName>
    <alternativeName>
        <fullName evidence="6">Peroxiredoxin tpx</fullName>
        <shortName evidence="6">Prx</shortName>
    </alternativeName>
    <alternativeName>
        <fullName evidence="6">Thioredoxin peroxidase</fullName>
    </alternativeName>
    <alternativeName>
        <fullName evidence="6">Thioredoxin-dependent peroxiredoxin</fullName>
    </alternativeName>
</protein>
<dbReference type="RefSeq" id="WP_132952326.1">
    <property type="nucleotide sequence ID" value="NZ_CALJUB010000029.1"/>
</dbReference>
<keyword evidence="5 6" id="KW-0676">Redox-active center</keyword>
<evidence type="ECO:0000256" key="1">
    <source>
        <dbReference type="ARBA" id="ARBA00022559"/>
    </source>
</evidence>
<reference evidence="8 10" key="1">
    <citation type="submission" date="2019-03" db="EMBL/GenBank/DDBJ databases">
        <title>Genomic Encyclopedia of Type Strains, Phase IV (KMG-IV): sequencing the most valuable type-strain genomes for metagenomic binning, comparative biology and taxonomic classification.</title>
        <authorList>
            <person name="Goeker M."/>
        </authorList>
    </citation>
    <scope>NUCLEOTIDE SEQUENCE [LARGE SCALE GENOMIC DNA]</scope>
    <source>
        <strain evidence="8 10">DSM 17474</strain>
    </source>
</reference>
<dbReference type="Proteomes" id="UP000829756">
    <property type="component" value="Chromosome"/>
</dbReference>
<dbReference type="AlphaFoldDB" id="A0AAE9GZ54"/>
<evidence type="ECO:0000313" key="9">
    <source>
        <dbReference type="EMBL" id="UOO80483.1"/>
    </source>
</evidence>
<proteinExistence type="inferred from homology"/>
<feature type="domain" description="Thioredoxin" evidence="7">
    <location>
        <begin position="18"/>
        <end position="164"/>
    </location>
</feature>
<evidence type="ECO:0000256" key="5">
    <source>
        <dbReference type="ARBA" id="ARBA00023284"/>
    </source>
</evidence>
<reference evidence="9" key="2">
    <citation type="submission" date="2021-12" db="EMBL/GenBank/DDBJ databases">
        <authorList>
            <person name="Veyrier F.J."/>
        </authorList>
    </citation>
    <scope>NUCLEOTIDE SEQUENCE</scope>
    <source>
        <strain evidence="9">1258/02</strain>
    </source>
</reference>
<reference evidence="9" key="3">
    <citation type="journal article" date="2022" name="Res Sq">
        <title>Evolution of multicellular longitudinally dividing oral cavity symbionts (Neisseriaceae).</title>
        <authorList>
            <person name="Nyongesa S."/>
            <person name="Weber P."/>
            <person name="Bernet E."/>
            <person name="Pullido F."/>
            <person name="Nieckarz M."/>
            <person name="Delaby M."/>
            <person name="Nieves C."/>
            <person name="Viehboeck T."/>
            <person name="Krause N."/>
            <person name="Rivera-Millot A."/>
            <person name="Nakamura A."/>
            <person name="Vischer N."/>
            <person name="VanNieuwenhze M."/>
            <person name="Brun Y."/>
            <person name="Cava F."/>
            <person name="Bulgheresi S."/>
            <person name="Veyrier F."/>
        </authorList>
    </citation>
    <scope>NUCLEOTIDE SEQUENCE</scope>
    <source>
        <strain evidence="9">1258/02</strain>
    </source>
</reference>